<dbReference type="EMBL" id="FP929137">
    <property type="protein sequence ID" value="CBY00097.1"/>
    <property type="molecule type" value="Genomic_DNA"/>
</dbReference>
<dbReference type="VEuPathDB" id="FungiDB:LEMA_P076860.1"/>
<name>E5A902_LEPMJ</name>
<feature type="region of interest" description="Disordered" evidence="1">
    <location>
        <begin position="126"/>
        <end position="147"/>
    </location>
</feature>
<protein>
    <submittedName>
        <fullName evidence="2">Predicted protein</fullName>
    </submittedName>
</protein>
<dbReference type="InParanoid" id="E5A902"/>
<keyword evidence="3" id="KW-1185">Reference proteome</keyword>
<evidence type="ECO:0000313" key="2">
    <source>
        <dbReference type="EMBL" id="CBY00097.1"/>
    </source>
</evidence>
<reference evidence="3" key="1">
    <citation type="journal article" date="2011" name="Nat. Commun.">
        <title>Effector diversification within compartments of the Leptosphaeria maculans genome affected by Repeat-Induced Point mutations.</title>
        <authorList>
            <person name="Rouxel T."/>
            <person name="Grandaubert J."/>
            <person name="Hane J.K."/>
            <person name="Hoede C."/>
            <person name="van de Wouw A.P."/>
            <person name="Couloux A."/>
            <person name="Dominguez V."/>
            <person name="Anthouard V."/>
            <person name="Bally P."/>
            <person name="Bourras S."/>
            <person name="Cozijnsen A.J."/>
            <person name="Ciuffetti L.M."/>
            <person name="Degrave A."/>
            <person name="Dilmaghani A."/>
            <person name="Duret L."/>
            <person name="Fudal I."/>
            <person name="Goodwin S.B."/>
            <person name="Gout L."/>
            <person name="Glaser N."/>
            <person name="Linglin J."/>
            <person name="Kema G.H.J."/>
            <person name="Lapalu N."/>
            <person name="Lawrence C.B."/>
            <person name="May K."/>
            <person name="Meyer M."/>
            <person name="Ollivier B."/>
            <person name="Poulain J."/>
            <person name="Schoch C.L."/>
            <person name="Simon A."/>
            <person name="Spatafora J.W."/>
            <person name="Stachowiak A."/>
            <person name="Turgeon B.G."/>
            <person name="Tyler B.M."/>
            <person name="Vincent D."/>
            <person name="Weissenbach J."/>
            <person name="Amselem J."/>
            <person name="Quesneville H."/>
            <person name="Oliver R.P."/>
            <person name="Wincker P."/>
            <person name="Balesdent M.-H."/>
            <person name="Howlett B.J."/>
        </authorList>
    </citation>
    <scope>NUCLEOTIDE SEQUENCE [LARGE SCALE GENOMIC DNA]</scope>
    <source>
        <strain evidence="3">JN3 / isolate v23.1.3 / race Av1-4-5-6-7-8</strain>
    </source>
</reference>
<dbReference type="Proteomes" id="UP000002668">
    <property type="component" value="Genome"/>
</dbReference>
<dbReference type="GeneID" id="13289373"/>
<evidence type="ECO:0000256" key="1">
    <source>
        <dbReference type="SAM" id="MobiDB-lite"/>
    </source>
</evidence>
<sequence length="287" mass="31586">MAVVMTLQQPGSRVPTEEYYGLFPNQINAVAGSVRSFELAYSPTPTTIGQAQLQHVKRRQFLRRQGSFTVRRVSLQTWSGSRLPYALLSGGHHVDPHRVQVSRDEEGCRLRSVAGSGAIAMAQHVGEPFQHTRSSREGPNCSSSGNRRRRTDLYMWDKLGPVGKACTLGIRSAEPHDRTASTFSTSIQLLAESEQLRNPSGVVSVPLRVSILVRFAIGKIDRLDDPWKSVSACDDDDNDSVATSFHRPESGLPRLLYKTQNPSRHAVLLPPCRCDSRGEVLGAASLV</sequence>
<evidence type="ECO:0000313" key="3">
    <source>
        <dbReference type="Proteomes" id="UP000002668"/>
    </source>
</evidence>
<dbReference type="HOGENOM" id="CLU_970008_0_0_1"/>
<organism evidence="3">
    <name type="scientific">Leptosphaeria maculans (strain JN3 / isolate v23.1.3 / race Av1-4-5-6-7-8)</name>
    <name type="common">Blackleg fungus</name>
    <name type="synonym">Phoma lingam</name>
    <dbReference type="NCBI Taxonomy" id="985895"/>
    <lineage>
        <taxon>Eukaryota</taxon>
        <taxon>Fungi</taxon>
        <taxon>Dikarya</taxon>
        <taxon>Ascomycota</taxon>
        <taxon>Pezizomycotina</taxon>
        <taxon>Dothideomycetes</taxon>
        <taxon>Pleosporomycetidae</taxon>
        <taxon>Pleosporales</taxon>
        <taxon>Pleosporineae</taxon>
        <taxon>Leptosphaeriaceae</taxon>
        <taxon>Plenodomus</taxon>
        <taxon>Plenodomus lingam/Leptosphaeria maculans species complex</taxon>
    </lineage>
</organism>
<accession>E5A902</accession>
<proteinExistence type="predicted"/>
<dbReference type="AlphaFoldDB" id="E5A902"/>
<gene>
    <name evidence="2" type="ORF">LEMA_P076860.1</name>
</gene>